<dbReference type="Proteomes" id="UP000235786">
    <property type="component" value="Unassembled WGS sequence"/>
</dbReference>
<evidence type="ECO:0000256" key="2">
    <source>
        <dbReference type="SAM" id="SignalP"/>
    </source>
</evidence>
<dbReference type="PANTHER" id="PTHR35043:SF8">
    <property type="entry name" value="DUF4220 DOMAIN-CONTAINING PROTEIN"/>
    <property type="match status" value="1"/>
</dbReference>
<proteinExistence type="predicted"/>
<organism evidence="3 4">
    <name type="scientific">Hyaloscypha variabilis (strain UAMH 11265 / GT02V1 / F)</name>
    <name type="common">Meliniomyces variabilis</name>
    <dbReference type="NCBI Taxonomy" id="1149755"/>
    <lineage>
        <taxon>Eukaryota</taxon>
        <taxon>Fungi</taxon>
        <taxon>Dikarya</taxon>
        <taxon>Ascomycota</taxon>
        <taxon>Pezizomycotina</taxon>
        <taxon>Leotiomycetes</taxon>
        <taxon>Helotiales</taxon>
        <taxon>Hyaloscyphaceae</taxon>
        <taxon>Hyaloscypha</taxon>
        <taxon>Hyaloscypha variabilis</taxon>
    </lineage>
</organism>
<keyword evidence="2" id="KW-0732">Signal</keyword>
<feature type="transmembrane region" description="Helical" evidence="1">
    <location>
        <begin position="57"/>
        <end position="77"/>
    </location>
</feature>
<feature type="chain" id="PRO_5014476246" evidence="2">
    <location>
        <begin position="22"/>
        <end position="517"/>
    </location>
</feature>
<dbReference type="EMBL" id="KZ613961">
    <property type="protein sequence ID" value="PMD31914.1"/>
    <property type="molecule type" value="Genomic_DNA"/>
</dbReference>
<accession>A0A2J6R070</accession>
<feature type="transmembrane region" description="Helical" evidence="1">
    <location>
        <begin position="361"/>
        <end position="387"/>
    </location>
</feature>
<keyword evidence="4" id="KW-1185">Reference proteome</keyword>
<feature type="transmembrane region" description="Helical" evidence="1">
    <location>
        <begin position="217"/>
        <end position="241"/>
    </location>
</feature>
<dbReference type="STRING" id="1149755.A0A2J6R070"/>
<dbReference type="OrthoDB" id="9451547at2759"/>
<feature type="transmembrane region" description="Helical" evidence="1">
    <location>
        <begin position="192"/>
        <end position="211"/>
    </location>
</feature>
<dbReference type="PANTHER" id="PTHR35043">
    <property type="entry name" value="TRANSCRIPTION FACTOR DOMAIN-CONTAINING PROTEIN"/>
    <property type="match status" value="1"/>
</dbReference>
<evidence type="ECO:0000313" key="4">
    <source>
        <dbReference type="Proteomes" id="UP000235786"/>
    </source>
</evidence>
<protein>
    <submittedName>
        <fullName evidence="3">Uncharacterized protein</fullName>
    </submittedName>
</protein>
<keyword evidence="1" id="KW-1133">Transmembrane helix</keyword>
<dbReference type="AlphaFoldDB" id="A0A2J6R070"/>
<name>A0A2J6R070_HYAVF</name>
<gene>
    <name evidence="3" type="ORF">L207DRAFT_519222</name>
</gene>
<feature type="signal peptide" evidence="2">
    <location>
        <begin position="1"/>
        <end position="21"/>
    </location>
</feature>
<reference evidence="3 4" key="1">
    <citation type="submission" date="2016-04" db="EMBL/GenBank/DDBJ databases">
        <title>A degradative enzymes factory behind the ericoid mycorrhizal symbiosis.</title>
        <authorList>
            <consortium name="DOE Joint Genome Institute"/>
            <person name="Martino E."/>
            <person name="Morin E."/>
            <person name="Grelet G."/>
            <person name="Kuo A."/>
            <person name="Kohler A."/>
            <person name="Daghino S."/>
            <person name="Barry K."/>
            <person name="Choi C."/>
            <person name="Cichocki N."/>
            <person name="Clum A."/>
            <person name="Copeland A."/>
            <person name="Hainaut M."/>
            <person name="Haridas S."/>
            <person name="Labutti K."/>
            <person name="Lindquist E."/>
            <person name="Lipzen A."/>
            <person name="Khouja H.-R."/>
            <person name="Murat C."/>
            <person name="Ohm R."/>
            <person name="Olson A."/>
            <person name="Spatafora J."/>
            <person name="Veneault-Fourrey C."/>
            <person name="Henrissat B."/>
            <person name="Grigoriev I."/>
            <person name="Martin F."/>
            <person name="Perotto S."/>
        </authorList>
    </citation>
    <scope>NUCLEOTIDE SEQUENCE [LARGE SCALE GENOMIC DNA]</scope>
    <source>
        <strain evidence="3 4">F</strain>
    </source>
</reference>
<keyword evidence="1" id="KW-0472">Membrane</keyword>
<feature type="transmembrane region" description="Helical" evidence="1">
    <location>
        <begin position="330"/>
        <end position="349"/>
    </location>
</feature>
<keyword evidence="1" id="KW-0812">Transmembrane</keyword>
<sequence length="517" mass="58990">MFFHSKPFLVILMLRVQNLQAAPVPDVLSTEQSTKTSSEILTQGWTPSPNGRGSIDIVWSCVATIFLCSWSVLCLHIPSTKDTRFKILWRRLWLTFLCALGPEFILQLALGQWSSAKQSVRDFRASIHDPNLPEWTMKHAFYADSGGFFLCTPDFKPIPLDAKQLLYLINRKYIEPPVYTEKDIDDKNKMDVLIRFVSVLQILWFTVTIIARAAEGLVITGLEITTAAFVLCSLGATFCWWHKGADVGVPEYLTTQTTMADILKDGGDAAGRPYHRTPLDFISRKEWHWSLYWTHWINILRKMHIIFAPRVLPYDRIENTTWPDLKERGAWPMFIFMTLAYIALFLAAWNDHFPTKDEQTAWRISSLSMLACVILYFSITGFAYLLYPKLQRYFRPRSSLIIESENIDATSQKLSENQSELISEKPALVIELPGSSLQVPKARSRLSSLAASIRNNSILKDPSLDVPLKAQLPMYLVGFTYCSSRTIIWVLDIIQFRDLPASAFATVNWGSYIGHLA</sequence>
<evidence type="ECO:0000256" key="1">
    <source>
        <dbReference type="SAM" id="Phobius"/>
    </source>
</evidence>
<evidence type="ECO:0000313" key="3">
    <source>
        <dbReference type="EMBL" id="PMD31914.1"/>
    </source>
</evidence>